<dbReference type="RefSeq" id="WP_117678208.1">
    <property type="nucleotide sequence ID" value="NZ_JAHYMS010000027.1"/>
</dbReference>
<comment type="caution">
    <text evidence="1">The sequence shown here is derived from an EMBL/GenBank/DDBJ whole genome shotgun (WGS) entry which is preliminary data.</text>
</comment>
<dbReference type="EMBL" id="QRKA01000025">
    <property type="protein sequence ID" value="RHH76036.1"/>
    <property type="molecule type" value="Genomic_DNA"/>
</dbReference>
<sequence length="166" mass="18962">MNNIEVDARQVTSMFADLTSRQQRQVYRSALRKGAGILATETKRQLRQALGRAASSRNWWNGRTLAAGVKSNADRNGEEAKVHIMGDFRLKFFEMGTRVRRTTGSNTASVRGRNPIRRQRVSANRGNINAAHFFRTAKANKEREIFDNMDNLISQSIQRIANRNRR</sequence>
<evidence type="ECO:0000313" key="4">
    <source>
        <dbReference type="Proteomes" id="UP000283713"/>
    </source>
</evidence>
<dbReference type="Proteomes" id="UP000261278">
    <property type="component" value="Unassembled WGS sequence"/>
</dbReference>
<dbReference type="EMBL" id="QSSN01000013">
    <property type="protein sequence ID" value="RGL85275.1"/>
    <property type="molecule type" value="Genomic_DNA"/>
</dbReference>
<evidence type="ECO:0000313" key="2">
    <source>
        <dbReference type="EMBL" id="RHH76036.1"/>
    </source>
</evidence>
<reference evidence="3 4" key="1">
    <citation type="submission" date="2018-08" db="EMBL/GenBank/DDBJ databases">
        <title>A genome reference for cultivated species of the human gut microbiota.</title>
        <authorList>
            <person name="Zou Y."/>
            <person name="Xue W."/>
            <person name="Luo G."/>
        </authorList>
    </citation>
    <scope>NUCLEOTIDE SEQUENCE [LARGE SCALE GENOMIC DNA]</scope>
    <source>
        <strain evidence="2 4">AM16-6</strain>
        <strain evidence="1 3">TF05-18</strain>
    </source>
</reference>
<evidence type="ECO:0000313" key="3">
    <source>
        <dbReference type="Proteomes" id="UP000261278"/>
    </source>
</evidence>
<gene>
    <name evidence="2" type="ORF">DW193_15580</name>
    <name evidence="1" type="ORF">DXC44_12065</name>
</gene>
<protein>
    <recommendedName>
        <fullName evidence="5">Phage virion morphogenesis protein</fullName>
    </recommendedName>
</protein>
<proteinExistence type="predicted"/>
<dbReference type="AlphaFoldDB" id="A0A3E4T2D0"/>
<accession>A0A3E4T2D0</accession>
<dbReference type="Proteomes" id="UP000283713">
    <property type="component" value="Unassembled WGS sequence"/>
</dbReference>
<evidence type="ECO:0000313" key="1">
    <source>
        <dbReference type="EMBL" id="RGL85275.1"/>
    </source>
</evidence>
<evidence type="ECO:0008006" key="5">
    <source>
        <dbReference type="Google" id="ProtNLM"/>
    </source>
</evidence>
<name>A0A3E4T2D0_PHOVU</name>
<organism evidence="1 3">
    <name type="scientific">Phocaeicola vulgatus</name>
    <name type="common">Bacteroides vulgatus</name>
    <dbReference type="NCBI Taxonomy" id="821"/>
    <lineage>
        <taxon>Bacteria</taxon>
        <taxon>Pseudomonadati</taxon>
        <taxon>Bacteroidota</taxon>
        <taxon>Bacteroidia</taxon>
        <taxon>Bacteroidales</taxon>
        <taxon>Bacteroidaceae</taxon>
        <taxon>Phocaeicola</taxon>
    </lineage>
</organism>